<evidence type="ECO:0000313" key="2">
    <source>
        <dbReference type="Proteomes" id="UP000829276"/>
    </source>
</evidence>
<keyword evidence="2" id="KW-1185">Reference proteome</keyword>
<proteinExistence type="predicted"/>
<reference evidence="1" key="1">
    <citation type="submission" date="2022-02" db="EMBL/GenBank/DDBJ databases">
        <authorList>
            <person name="Nazir A."/>
            <person name="Chen Y."/>
            <person name="Liu Y."/>
        </authorList>
    </citation>
    <scope>NUCLEOTIDE SEQUENCE</scope>
</reference>
<name>A0AC61TRZ9_9CAUD</name>
<evidence type="ECO:0000313" key="1">
    <source>
        <dbReference type="EMBL" id="UNH58473.1"/>
    </source>
</evidence>
<dbReference type="EMBL" id="OM634653">
    <property type="protein sequence ID" value="UNH58473.1"/>
    <property type="molecule type" value="Genomic_DNA"/>
</dbReference>
<organism evidence="1 2">
    <name type="scientific">Bacillus phage vB_BsuS_PJN02</name>
    <dbReference type="NCBI Taxonomy" id="2920374"/>
    <lineage>
        <taxon>Viruses</taxon>
        <taxon>Duplodnaviria</taxon>
        <taxon>Heunggongvirae</taxon>
        <taxon>Uroviricota</taxon>
        <taxon>Caudoviricetes</taxon>
        <taxon>Heleneionescovirinae</taxon>
        <taxon>Zhangjivirus</taxon>
        <taxon>Zhangjivirus PJN02</taxon>
    </lineage>
</organism>
<accession>A0AC61TRZ9</accession>
<protein>
    <submittedName>
        <fullName evidence="1">Uncharacterized protein</fullName>
    </submittedName>
</protein>
<dbReference type="Proteomes" id="UP000829276">
    <property type="component" value="Segment"/>
</dbReference>
<sequence length="49" mass="5922">MDREFEELQDRMVERASIYKGTELDSFYRFVIGEMDWEECVKRVAENIG</sequence>